<protein>
    <recommendedName>
        <fullName evidence="3">NmrA-like domain-containing protein</fullName>
    </recommendedName>
</protein>
<evidence type="ECO:0000313" key="4">
    <source>
        <dbReference type="EMBL" id="KAK3685200.1"/>
    </source>
</evidence>
<dbReference type="InterPro" id="IPR045312">
    <property type="entry name" value="PCBER-like"/>
</dbReference>
<evidence type="ECO:0000259" key="3">
    <source>
        <dbReference type="Pfam" id="PF05368"/>
    </source>
</evidence>
<comment type="caution">
    <text evidence="4">The sequence shown here is derived from an EMBL/GenBank/DDBJ whole genome shotgun (WGS) entry which is preliminary data.</text>
</comment>
<dbReference type="PANTHER" id="PTHR47706">
    <property type="entry name" value="NMRA-LIKE FAMILY PROTEIN"/>
    <property type="match status" value="1"/>
</dbReference>
<evidence type="ECO:0000256" key="2">
    <source>
        <dbReference type="ARBA" id="ARBA00023002"/>
    </source>
</evidence>
<keyword evidence="5" id="KW-1185">Reference proteome</keyword>
<organism evidence="4 5">
    <name type="scientific">Podospora appendiculata</name>
    <dbReference type="NCBI Taxonomy" id="314037"/>
    <lineage>
        <taxon>Eukaryota</taxon>
        <taxon>Fungi</taxon>
        <taxon>Dikarya</taxon>
        <taxon>Ascomycota</taxon>
        <taxon>Pezizomycotina</taxon>
        <taxon>Sordariomycetes</taxon>
        <taxon>Sordariomycetidae</taxon>
        <taxon>Sordariales</taxon>
        <taxon>Podosporaceae</taxon>
        <taxon>Podospora</taxon>
    </lineage>
</organism>
<proteinExistence type="predicted"/>
<dbReference type="AlphaFoldDB" id="A0AAE0X5E5"/>
<dbReference type="Gene3D" id="3.90.25.10">
    <property type="entry name" value="UDP-galactose 4-epimerase, domain 1"/>
    <property type="match status" value="1"/>
</dbReference>
<accession>A0AAE0X5E5</accession>
<evidence type="ECO:0000256" key="1">
    <source>
        <dbReference type="ARBA" id="ARBA00022857"/>
    </source>
</evidence>
<dbReference type="SUPFAM" id="SSF51735">
    <property type="entry name" value="NAD(P)-binding Rossmann-fold domains"/>
    <property type="match status" value="1"/>
</dbReference>
<evidence type="ECO:0000313" key="5">
    <source>
        <dbReference type="Proteomes" id="UP001270362"/>
    </source>
</evidence>
<name>A0AAE0X5E5_9PEZI</name>
<dbReference type="CDD" id="cd05259">
    <property type="entry name" value="PCBER_SDR_a"/>
    <property type="match status" value="1"/>
</dbReference>
<dbReference type="EMBL" id="JAULSO010000003">
    <property type="protein sequence ID" value="KAK3685200.1"/>
    <property type="molecule type" value="Genomic_DNA"/>
</dbReference>
<reference evidence="4" key="2">
    <citation type="submission" date="2023-06" db="EMBL/GenBank/DDBJ databases">
        <authorList>
            <consortium name="Lawrence Berkeley National Laboratory"/>
            <person name="Haridas S."/>
            <person name="Hensen N."/>
            <person name="Bonometti L."/>
            <person name="Westerberg I."/>
            <person name="Brannstrom I.O."/>
            <person name="Guillou S."/>
            <person name="Cros-Aarteil S."/>
            <person name="Calhoun S."/>
            <person name="Kuo A."/>
            <person name="Mondo S."/>
            <person name="Pangilinan J."/>
            <person name="Riley R."/>
            <person name="Labutti K."/>
            <person name="Andreopoulos B."/>
            <person name="Lipzen A."/>
            <person name="Chen C."/>
            <person name="Yanf M."/>
            <person name="Daum C."/>
            <person name="Ng V."/>
            <person name="Clum A."/>
            <person name="Steindorff A."/>
            <person name="Ohm R."/>
            <person name="Martin F."/>
            <person name="Silar P."/>
            <person name="Natvig D."/>
            <person name="Lalanne C."/>
            <person name="Gautier V."/>
            <person name="Ament-Velasquez S.L."/>
            <person name="Kruys A."/>
            <person name="Hutchinson M.I."/>
            <person name="Powell A.J."/>
            <person name="Barry K."/>
            <person name="Miller A.N."/>
            <person name="Grigoriev I.V."/>
            <person name="Debuchy R."/>
            <person name="Gladieux P."/>
            <person name="Thoren M.H."/>
            <person name="Johannesson H."/>
        </authorList>
    </citation>
    <scope>NUCLEOTIDE SEQUENCE</scope>
    <source>
        <strain evidence="4">CBS 314.62</strain>
    </source>
</reference>
<keyword evidence="2" id="KW-0560">Oxidoreductase</keyword>
<dbReference type="Pfam" id="PF05368">
    <property type="entry name" value="NmrA"/>
    <property type="match status" value="1"/>
</dbReference>
<sequence>MSSAPFKNIVLVGAGGSIGKVVLQALLAEPSFTVTALQRASSQSKLPDQVKVVTVPDSYPSADLEAAFKGQDAVINCMTTFGIANQYRMIDAAIAAGVRRYSPSEYGLNYMRPEAQALNAVFALKGAVQAYLREKAADGKIEWMAIACGTWVAWSINHDFMGLRVKARRFEQLDDGETRTSCSTQESTARAVVAALTVGVEETRNRVVYVQDFVVTQKELLAEVERQIGEKFTVDVFDSRKLAEQKQAEAKAGDVWATVALINIGLMSGDYGALFEKEGEIMNEKLGIPASTLAAEVAKGLRELREAGN</sequence>
<dbReference type="GO" id="GO:0016491">
    <property type="term" value="F:oxidoreductase activity"/>
    <property type="evidence" value="ECO:0007669"/>
    <property type="project" value="UniProtKB-KW"/>
</dbReference>
<gene>
    <name evidence="4" type="ORF">B0T22DRAFT_465141</name>
</gene>
<dbReference type="InterPro" id="IPR036291">
    <property type="entry name" value="NAD(P)-bd_dom_sf"/>
</dbReference>
<dbReference type="PANTHER" id="PTHR47706:SF10">
    <property type="entry name" value="NMRA-LIKE DOMAIN-CONTAINING PROTEIN"/>
    <property type="match status" value="1"/>
</dbReference>
<dbReference type="Gene3D" id="3.40.50.720">
    <property type="entry name" value="NAD(P)-binding Rossmann-like Domain"/>
    <property type="match status" value="1"/>
</dbReference>
<dbReference type="InterPro" id="IPR051609">
    <property type="entry name" value="NmrA/Isoflavone_reductase-like"/>
</dbReference>
<dbReference type="Proteomes" id="UP001270362">
    <property type="component" value="Unassembled WGS sequence"/>
</dbReference>
<dbReference type="InterPro" id="IPR008030">
    <property type="entry name" value="NmrA-like"/>
</dbReference>
<reference evidence="4" key="1">
    <citation type="journal article" date="2023" name="Mol. Phylogenet. Evol.">
        <title>Genome-scale phylogeny and comparative genomics of the fungal order Sordariales.</title>
        <authorList>
            <person name="Hensen N."/>
            <person name="Bonometti L."/>
            <person name="Westerberg I."/>
            <person name="Brannstrom I.O."/>
            <person name="Guillou S."/>
            <person name="Cros-Aarteil S."/>
            <person name="Calhoun S."/>
            <person name="Haridas S."/>
            <person name="Kuo A."/>
            <person name="Mondo S."/>
            <person name="Pangilinan J."/>
            <person name="Riley R."/>
            <person name="LaButti K."/>
            <person name="Andreopoulos B."/>
            <person name="Lipzen A."/>
            <person name="Chen C."/>
            <person name="Yan M."/>
            <person name="Daum C."/>
            <person name="Ng V."/>
            <person name="Clum A."/>
            <person name="Steindorff A."/>
            <person name="Ohm R.A."/>
            <person name="Martin F."/>
            <person name="Silar P."/>
            <person name="Natvig D.O."/>
            <person name="Lalanne C."/>
            <person name="Gautier V."/>
            <person name="Ament-Velasquez S.L."/>
            <person name="Kruys A."/>
            <person name="Hutchinson M.I."/>
            <person name="Powell A.J."/>
            <person name="Barry K."/>
            <person name="Miller A.N."/>
            <person name="Grigoriev I.V."/>
            <person name="Debuchy R."/>
            <person name="Gladieux P."/>
            <person name="Hiltunen Thoren M."/>
            <person name="Johannesson H."/>
        </authorList>
    </citation>
    <scope>NUCLEOTIDE SEQUENCE</scope>
    <source>
        <strain evidence="4">CBS 314.62</strain>
    </source>
</reference>
<keyword evidence="1" id="KW-0521">NADP</keyword>
<feature type="domain" description="NmrA-like" evidence="3">
    <location>
        <begin position="7"/>
        <end position="233"/>
    </location>
</feature>